<dbReference type="Pfam" id="PF02687">
    <property type="entry name" value="FtsX"/>
    <property type="match status" value="2"/>
</dbReference>
<dbReference type="OrthoDB" id="99713at2"/>
<keyword evidence="4 7" id="KW-1133">Transmembrane helix</keyword>
<evidence type="ECO:0000313" key="10">
    <source>
        <dbReference type="EMBL" id="ABJ83602.1"/>
    </source>
</evidence>
<dbReference type="InterPro" id="IPR050250">
    <property type="entry name" value="Macrolide_Exporter_MacB"/>
</dbReference>
<evidence type="ECO:0000256" key="6">
    <source>
        <dbReference type="ARBA" id="ARBA00038076"/>
    </source>
</evidence>
<evidence type="ECO:0000256" key="2">
    <source>
        <dbReference type="ARBA" id="ARBA00022475"/>
    </source>
</evidence>
<feature type="domain" description="MacB-like periplasmic core" evidence="9">
    <location>
        <begin position="21"/>
        <end position="231"/>
    </location>
</feature>
<gene>
    <name evidence="10" type="ordered locus">Acid_2613</name>
</gene>
<dbReference type="HOGENOM" id="CLU_009433_1_0_0"/>
<evidence type="ECO:0000256" key="1">
    <source>
        <dbReference type="ARBA" id="ARBA00004651"/>
    </source>
</evidence>
<dbReference type="STRING" id="234267.Acid_2613"/>
<name>Q024H4_SOLUE</name>
<sequence precursor="true">MSFFADLRFGFRSLKKAPSFSAIAIGSLALGIGGSTAMYSVVYAVIIDPFPYKAPDRLMSVNVRGPRGGNGSYYPIDQFLDIAERNTVAEGVVASTWSDVSWTGQGEPRRLRGNHCTMNTFEVMGVPPLIGRAPAASDAVEGAPPVTLLGYKFWQRQFGGDPAVLGRTLLLNDKLRTIIGVMPARFMWRGADVYLPDVFHRGQTVEGERTVHLLARLKPGITREQAAANFQPILQDIQQREPEAFPKQWTLKLLDFGETFPSDIKDALWILFGAVGLLLLIACVNVSNLLLSRAALRRREIAVRAAIGAPRARIIRQLLSESLLLAVIGGLLGIGVAAAGLRGIIAMVPPNTIPDEAHMAVNVPVLLFALGVSVVAALLFGIAPALQLSGRDILTPLREAGRGNVGSARQRLLLGSLVVGEVALSVMLLVGASLMIRTLVSIQGKDLGFHPDRILTLRTPLSDQRYKDPERRSAFLQDVLQRIRSIPGAQAVSINWGLPPVFSPGWPVTVVGSTQTDTSRVLIHQTDHQYLDVMGIALLQGRFLQRQEVNAKQHSAVVNQTFVRRYLAGGPAVGRLVRVPAWRQAPANLADDSFQIVGVIKDTVNRVSSNEISPEMYLPFTILNRADSIFVLAAGKPESLDKAIKAQIYAADPSQPVMDDKSMEAVLRENAYASPRFNLLLFTIFAALGLILALFGIYGVVSHNVAQQTREIGIRIALGASFSQVITMVLSLGARLLVIGIAFGLVASLASVKALSGLVRNISPFDPYSFAAVAFLLVAAGLIASFLPARRAARVEPATVMRE</sequence>
<dbReference type="InterPro" id="IPR025857">
    <property type="entry name" value="MacB_PCD"/>
</dbReference>
<feature type="transmembrane region" description="Helical" evidence="7">
    <location>
        <begin position="20"/>
        <end position="46"/>
    </location>
</feature>
<feature type="transmembrane region" description="Helical" evidence="7">
    <location>
        <begin position="768"/>
        <end position="787"/>
    </location>
</feature>
<evidence type="ECO:0000256" key="7">
    <source>
        <dbReference type="SAM" id="Phobius"/>
    </source>
</evidence>
<feature type="domain" description="ABC3 transporter permease C-terminal" evidence="8">
    <location>
        <begin position="274"/>
        <end position="391"/>
    </location>
</feature>
<protein>
    <recommendedName>
        <fullName evidence="11">Permease</fullName>
    </recommendedName>
</protein>
<keyword evidence="3 7" id="KW-0812">Transmembrane</keyword>
<dbReference type="KEGG" id="sus:Acid_2613"/>
<dbReference type="NCBIfam" id="TIGR03434">
    <property type="entry name" value="ADOP"/>
    <property type="match status" value="1"/>
</dbReference>
<feature type="transmembrane region" description="Helical" evidence="7">
    <location>
        <begin position="679"/>
        <end position="700"/>
    </location>
</feature>
<evidence type="ECO:0000256" key="3">
    <source>
        <dbReference type="ARBA" id="ARBA00022692"/>
    </source>
</evidence>
<feature type="transmembrane region" description="Helical" evidence="7">
    <location>
        <begin position="736"/>
        <end position="756"/>
    </location>
</feature>
<reference evidence="10" key="1">
    <citation type="submission" date="2006-10" db="EMBL/GenBank/DDBJ databases">
        <title>Complete sequence of Solibacter usitatus Ellin6076.</title>
        <authorList>
            <consortium name="US DOE Joint Genome Institute"/>
            <person name="Copeland A."/>
            <person name="Lucas S."/>
            <person name="Lapidus A."/>
            <person name="Barry K."/>
            <person name="Detter J.C."/>
            <person name="Glavina del Rio T."/>
            <person name="Hammon N."/>
            <person name="Israni S."/>
            <person name="Dalin E."/>
            <person name="Tice H."/>
            <person name="Pitluck S."/>
            <person name="Thompson L.S."/>
            <person name="Brettin T."/>
            <person name="Bruce D."/>
            <person name="Han C."/>
            <person name="Tapia R."/>
            <person name="Gilna P."/>
            <person name="Schmutz J."/>
            <person name="Larimer F."/>
            <person name="Land M."/>
            <person name="Hauser L."/>
            <person name="Kyrpides N."/>
            <person name="Mikhailova N."/>
            <person name="Janssen P.H."/>
            <person name="Kuske C.R."/>
            <person name="Richardson P."/>
        </authorList>
    </citation>
    <scope>NUCLEOTIDE SEQUENCE</scope>
    <source>
        <strain evidence="10">Ellin6076</strain>
    </source>
</reference>
<dbReference type="InterPro" id="IPR017800">
    <property type="entry name" value="ADOP"/>
</dbReference>
<dbReference type="GO" id="GO:0005886">
    <property type="term" value="C:plasma membrane"/>
    <property type="evidence" value="ECO:0007669"/>
    <property type="project" value="UniProtKB-SubCell"/>
</dbReference>
<evidence type="ECO:0000259" key="9">
    <source>
        <dbReference type="Pfam" id="PF12704"/>
    </source>
</evidence>
<feature type="transmembrane region" description="Helical" evidence="7">
    <location>
        <begin position="412"/>
        <end position="436"/>
    </location>
</feature>
<feature type="domain" description="ABC3 transporter permease C-terminal" evidence="8">
    <location>
        <begin position="684"/>
        <end position="797"/>
    </location>
</feature>
<proteinExistence type="inferred from homology"/>
<evidence type="ECO:0000256" key="4">
    <source>
        <dbReference type="ARBA" id="ARBA00022989"/>
    </source>
</evidence>
<evidence type="ECO:0000256" key="5">
    <source>
        <dbReference type="ARBA" id="ARBA00023136"/>
    </source>
</evidence>
<dbReference type="PANTHER" id="PTHR30572:SF4">
    <property type="entry name" value="ABC TRANSPORTER PERMEASE YTRF"/>
    <property type="match status" value="1"/>
</dbReference>
<dbReference type="GO" id="GO:0022857">
    <property type="term" value="F:transmembrane transporter activity"/>
    <property type="evidence" value="ECO:0007669"/>
    <property type="project" value="TreeGrafter"/>
</dbReference>
<feature type="transmembrane region" description="Helical" evidence="7">
    <location>
        <begin position="268"/>
        <end position="291"/>
    </location>
</feature>
<dbReference type="InParanoid" id="Q024H4"/>
<comment type="similarity">
    <text evidence="6">Belongs to the ABC-4 integral membrane protein family.</text>
</comment>
<evidence type="ECO:0000259" key="8">
    <source>
        <dbReference type="Pfam" id="PF02687"/>
    </source>
</evidence>
<dbReference type="eggNOG" id="COG0577">
    <property type="taxonomic scope" value="Bacteria"/>
</dbReference>
<dbReference type="AlphaFoldDB" id="Q024H4"/>
<feature type="transmembrane region" description="Helical" evidence="7">
    <location>
        <begin position="365"/>
        <end position="386"/>
    </location>
</feature>
<dbReference type="InterPro" id="IPR003838">
    <property type="entry name" value="ABC3_permease_C"/>
</dbReference>
<feature type="transmembrane region" description="Helical" evidence="7">
    <location>
        <begin position="323"/>
        <end position="345"/>
    </location>
</feature>
<evidence type="ECO:0008006" key="11">
    <source>
        <dbReference type="Google" id="ProtNLM"/>
    </source>
</evidence>
<organism evidence="10">
    <name type="scientific">Solibacter usitatus (strain Ellin6076)</name>
    <dbReference type="NCBI Taxonomy" id="234267"/>
    <lineage>
        <taxon>Bacteria</taxon>
        <taxon>Pseudomonadati</taxon>
        <taxon>Acidobacteriota</taxon>
        <taxon>Terriglobia</taxon>
        <taxon>Bryobacterales</taxon>
        <taxon>Solibacteraceae</taxon>
        <taxon>Candidatus Solibacter</taxon>
    </lineage>
</organism>
<dbReference type="PANTHER" id="PTHR30572">
    <property type="entry name" value="MEMBRANE COMPONENT OF TRANSPORTER-RELATED"/>
    <property type="match status" value="1"/>
</dbReference>
<accession>Q024H4</accession>
<feature type="domain" description="MacB-like periplasmic core" evidence="9">
    <location>
        <begin position="417"/>
        <end position="643"/>
    </location>
</feature>
<dbReference type="EMBL" id="CP000473">
    <property type="protein sequence ID" value="ABJ83602.1"/>
    <property type="molecule type" value="Genomic_DNA"/>
</dbReference>
<dbReference type="Pfam" id="PF12704">
    <property type="entry name" value="MacB_PCD"/>
    <property type="match status" value="2"/>
</dbReference>
<comment type="subcellular location">
    <subcellularLocation>
        <location evidence="1">Cell membrane</location>
        <topology evidence="1">Multi-pass membrane protein</topology>
    </subcellularLocation>
</comment>
<keyword evidence="5 7" id="KW-0472">Membrane</keyword>
<keyword evidence="2" id="KW-1003">Cell membrane</keyword>